<keyword evidence="1" id="KW-0472">Membrane</keyword>
<feature type="transmembrane region" description="Helical" evidence="1">
    <location>
        <begin position="117"/>
        <end position="135"/>
    </location>
</feature>
<reference evidence="2 3" key="1">
    <citation type="submission" date="2020-08" db="EMBL/GenBank/DDBJ databases">
        <title>Sequencing the genomes of 1000 actinobacteria strains.</title>
        <authorList>
            <person name="Klenk H.-P."/>
        </authorList>
    </citation>
    <scope>NUCLEOTIDE SEQUENCE [LARGE SCALE GENOMIC DNA]</scope>
    <source>
        <strain evidence="2 3">DSM 9581</strain>
    </source>
</reference>
<dbReference type="EMBL" id="JACHDN010000001">
    <property type="protein sequence ID" value="MBB5472915.1"/>
    <property type="molecule type" value="Genomic_DNA"/>
</dbReference>
<name>A0A7W8SD89_9CELL</name>
<proteinExistence type="predicted"/>
<comment type="caution">
    <text evidence="2">The sequence shown here is derived from an EMBL/GenBank/DDBJ whole genome shotgun (WGS) entry which is preliminary data.</text>
</comment>
<evidence type="ECO:0000313" key="2">
    <source>
        <dbReference type="EMBL" id="MBB5472915.1"/>
    </source>
</evidence>
<feature type="transmembrane region" description="Helical" evidence="1">
    <location>
        <begin position="56"/>
        <end position="80"/>
    </location>
</feature>
<protein>
    <submittedName>
        <fullName evidence="2">Uncharacterized protein</fullName>
    </submittedName>
</protein>
<keyword evidence="1" id="KW-1133">Transmembrane helix</keyword>
<gene>
    <name evidence="2" type="ORF">HNR08_001651</name>
</gene>
<sequence length="150" mass="14938">MSTPGATYPPPPGTGRWGRAARDAWSVQVRCQAVVGGLGLVAALAVAVLMDLDSAGLIGFVWLVHAVVTLVVGYPVGVVVGRLLPDDATAAAAGWWFALAGAVAALALMLAFGPGGVVLYVPLGAAVAGGARAWAHGAIARRHAGLLPVA</sequence>
<dbReference type="AlphaFoldDB" id="A0A7W8SD89"/>
<feature type="transmembrane region" description="Helical" evidence="1">
    <location>
        <begin position="29"/>
        <end position="50"/>
    </location>
</feature>
<keyword evidence="1" id="KW-0812">Transmembrane</keyword>
<feature type="transmembrane region" description="Helical" evidence="1">
    <location>
        <begin position="92"/>
        <end position="111"/>
    </location>
</feature>
<evidence type="ECO:0000313" key="3">
    <source>
        <dbReference type="Proteomes" id="UP000564629"/>
    </source>
</evidence>
<organism evidence="2 3">
    <name type="scientific">Cellulomonas hominis</name>
    <dbReference type="NCBI Taxonomy" id="156981"/>
    <lineage>
        <taxon>Bacteria</taxon>
        <taxon>Bacillati</taxon>
        <taxon>Actinomycetota</taxon>
        <taxon>Actinomycetes</taxon>
        <taxon>Micrococcales</taxon>
        <taxon>Cellulomonadaceae</taxon>
        <taxon>Cellulomonas</taxon>
    </lineage>
</organism>
<accession>A0A7W8SD89</accession>
<dbReference type="Proteomes" id="UP000564629">
    <property type="component" value="Unassembled WGS sequence"/>
</dbReference>
<evidence type="ECO:0000256" key="1">
    <source>
        <dbReference type="SAM" id="Phobius"/>
    </source>
</evidence>
<dbReference type="RefSeq" id="WP_146837735.1">
    <property type="nucleotide sequence ID" value="NZ_BJVQ01000027.1"/>
</dbReference>